<reference evidence="9" key="1">
    <citation type="submission" date="2017-05" db="EMBL/GenBank/DDBJ databases">
        <title>Complete and WGS of Bordetella genogroups.</title>
        <authorList>
            <person name="Spilker T."/>
            <person name="Lipuma J."/>
        </authorList>
    </citation>
    <scope>NUCLEOTIDE SEQUENCE [LARGE SCALE GENOMIC DNA]</scope>
    <source>
        <strain evidence="9">AU16122</strain>
    </source>
</reference>
<dbReference type="PANTHER" id="PTHR43820">
    <property type="entry name" value="HIGH-AFFINITY BRANCHED-CHAIN AMINO ACID TRANSPORT ATP-BINDING PROTEIN LIVF"/>
    <property type="match status" value="1"/>
</dbReference>
<dbReference type="InterPro" id="IPR003439">
    <property type="entry name" value="ABC_transporter-like_ATP-bd"/>
</dbReference>
<dbReference type="Pfam" id="PF00005">
    <property type="entry name" value="ABC_tran"/>
    <property type="match status" value="1"/>
</dbReference>
<dbReference type="InterPro" id="IPR003593">
    <property type="entry name" value="AAA+_ATPase"/>
</dbReference>
<evidence type="ECO:0000313" key="8">
    <source>
        <dbReference type="EMBL" id="OZI37847.1"/>
    </source>
</evidence>
<evidence type="ECO:0000256" key="3">
    <source>
        <dbReference type="ARBA" id="ARBA00022475"/>
    </source>
</evidence>
<name>A0A261SLF3_9BORD</name>
<accession>A0A261SLF3</accession>
<comment type="similarity">
    <text evidence="1">Belongs to the ABC transporter superfamily.</text>
</comment>
<keyword evidence="3" id="KW-0472">Membrane</keyword>
<dbReference type="Gene3D" id="3.40.50.300">
    <property type="entry name" value="P-loop containing nucleotide triphosphate hydrolases"/>
    <property type="match status" value="1"/>
</dbReference>
<dbReference type="InterPro" id="IPR027417">
    <property type="entry name" value="P-loop_NTPase"/>
</dbReference>
<dbReference type="GO" id="GO:0005524">
    <property type="term" value="F:ATP binding"/>
    <property type="evidence" value="ECO:0007669"/>
    <property type="project" value="UniProtKB-KW"/>
</dbReference>
<dbReference type="GO" id="GO:0016887">
    <property type="term" value="F:ATP hydrolysis activity"/>
    <property type="evidence" value="ECO:0007669"/>
    <property type="project" value="InterPro"/>
</dbReference>
<protein>
    <submittedName>
        <fullName evidence="8">ABC transporter ATP-binding protein</fullName>
    </submittedName>
</protein>
<dbReference type="SMART" id="SM00382">
    <property type="entry name" value="AAA"/>
    <property type="match status" value="1"/>
</dbReference>
<dbReference type="InterPro" id="IPR017871">
    <property type="entry name" value="ABC_transporter-like_CS"/>
</dbReference>
<keyword evidence="6" id="KW-0029">Amino-acid transport</keyword>
<organism evidence="8 9">
    <name type="scientific">Bordetella genomosp. 10</name>
    <dbReference type="NCBI Taxonomy" id="1416804"/>
    <lineage>
        <taxon>Bacteria</taxon>
        <taxon>Pseudomonadati</taxon>
        <taxon>Pseudomonadota</taxon>
        <taxon>Betaproteobacteria</taxon>
        <taxon>Burkholderiales</taxon>
        <taxon>Alcaligenaceae</taxon>
        <taxon>Bordetella</taxon>
    </lineage>
</organism>
<comment type="caution">
    <text evidence="8">The sequence shown here is derived from an EMBL/GenBank/DDBJ whole genome shotgun (WGS) entry which is preliminary data.</text>
</comment>
<dbReference type="PROSITE" id="PS00211">
    <property type="entry name" value="ABC_TRANSPORTER_1"/>
    <property type="match status" value="1"/>
</dbReference>
<evidence type="ECO:0000313" key="9">
    <source>
        <dbReference type="Proteomes" id="UP000216020"/>
    </source>
</evidence>
<dbReference type="PROSITE" id="PS50893">
    <property type="entry name" value="ABC_TRANSPORTER_2"/>
    <property type="match status" value="1"/>
</dbReference>
<evidence type="ECO:0000256" key="1">
    <source>
        <dbReference type="ARBA" id="ARBA00005417"/>
    </source>
</evidence>
<keyword evidence="5 8" id="KW-0067">ATP-binding</keyword>
<dbReference type="OrthoDB" id="9776369at2"/>
<sequence length="239" mass="25223">MSGFALVDVVAGYGAEPILHGVDLDIPEGGSLAVVGPNGSGKSTLMRVAVGLLRPRSGKVLLRGEDITRLDAPARARRGMGYVPQEANVFRNMTVLENLKLGLEFIDRHAARRFSSRRDEVLDLFPEIAPKQDTLAGHLSGGQRQMVAMAAALMPGPSFLALDEPSAGLSPKNAEALFAVIARVAQTGITLLMIEQNTRLGLGAVREGMVLAAGETRARGPAADMLADGMLQRLYLGAG</sequence>
<feature type="domain" description="ABC transporter" evidence="7">
    <location>
        <begin position="4"/>
        <end position="238"/>
    </location>
</feature>
<keyword evidence="3" id="KW-1003">Cell membrane</keyword>
<gene>
    <name evidence="8" type="ORF">CAL29_05605</name>
</gene>
<dbReference type="GO" id="GO:0015807">
    <property type="term" value="P:L-amino acid transport"/>
    <property type="evidence" value="ECO:0007669"/>
    <property type="project" value="TreeGrafter"/>
</dbReference>
<evidence type="ECO:0000256" key="2">
    <source>
        <dbReference type="ARBA" id="ARBA00022448"/>
    </source>
</evidence>
<evidence type="ECO:0000256" key="5">
    <source>
        <dbReference type="ARBA" id="ARBA00022840"/>
    </source>
</evidence>
<keyword evidence="4" id="KW-0547">Nucleotide-binding</keyword>
<dbReference type="AlphaFoldDB" id="A0A261SLF3"/>
<keyword evidence="2" id="KW-0813">Transport</keyword>
<dbReference type="GO" id="GO:0015658">
    <property type="term" value="F:branched-chain amino acid transmembrane transporter activity"/>
    <property type="evidence" value="ECO:0007669"/>
    <property type="project" value="TreeGrafter"/>
</dbReference>
<dbReference type="Proteomes" id="UP000216020">
    <property type="component" value="Unassembled WGS sequence"/>
</dbReference>
<evidence type="ECO:0000259" key="7">
    <source>
        <dbReference type="PROSITE" id="PS50893"/>
    </source>
</evidence>
<proteinExistence type="inferred from homology"/>
<dbReference type="RefSeq" id="WP_094851947.1">
    <property type="nucleotide sequence ID" value="NZ_NEVM01000001.1"/>
</dbReference>
<dbReference type="InterPro" id="IPR052156">
    <property type="entry name" value="BCAA_Transport_ATP-bd_LivF"/>
</dbReference>
<evidence type="ECO:0000256" key="4">
    <source>
        <dbReference type="ARBA" id="ARBA00022741"/>
    </source>
</evidence>
<dbReference type="CDD" id="cd03224">
    <property type="entry name" value="ABC_TM1139_LivF_branched"/>
    <property type="match status" value="1"/>
</dbReference>
<dbReference type="EMBL" id="NEVM01000001">
    <property type="protein sequence ID" value="OZI37847.1"/>
    <property type="molecule type" value="Genomic_DNA"/>
</dbReference>
<dbReference type="SUPFAM" id="SSF52540">
    <property type="entry name" value="P-loop containing nucleoside triphosphate hydrolases"/>
    <property type="match status" value="1"/>
</dbReference>
<evidence type="ECO:0000256" key="6">
    <source>
        <dbReference type="ARBA" id="ARBA00022970"/>
    </source>
</evidence>
<keyword evidence="9" id="KW-1185">Reference proteome</keyword>
<dbReference type="PANTHER" id="PTHR43820:SF4">
    <property type="entry name" value="HIGH-AFFINITY BRANCHED-CHAIN AMINO ACID TRANSPORT ATP-BINDING PROTEIN LIVF"/>
    <property type="match status" value="1"/>
</dbReference>